<evidence type="ECO:0000256" key="1">
    <source>
        <dbReference type="SAM" id="MobiDB-lite"/>
    </source>
</evidence>
<dbReference type="Proteomes" id="UP000634136">
    <property type="component" value="Unassembled WGS sequence"/>
</dbReference>
<evidence type="ECO:0000313" key="3">
    <source>
        <dbReference type="Proteomes" id="UP000634136"/>
    </source>
</evidence>
<reference evidence="2" key="1">
    <citation type="submission" date="2020-09" db="EMBL/GenBank/DDBJ databases">
        <title>Genome-Enabled Discovery of Anthraquinone Biosynthesis in Senna tora.</title>
        <authorList>
            <person name="Kang S.-H."/>
            <person name="Pandey R.P."/>
            <person name="Lee C.-M."/>
            <person name="Sim J.-S."/>
            <person name="Jeong J.-T."/>
            <person name="Choi B.-S."/>
            <person name="Jung M."/>
            <person name="Ginzburg D."/>
            <person name="Zhao K."/>
            <person name="Won S.Y."/>
            <person name="Oh T.-J."/>
            <person name="Yu Y."/>
            <person name="Kim N.-H."/>
            <person name="Lee O.R."/>
            <person name="Lee T.-H."/>
            <person name="Bashyal P."/>
            <person name="Kim T.-S."/>
            <person name="Lee W.-H."/>
            <person name="Kawkins C."/>
            <person name="Kim C.-K."/>
            <person name="Kim J.S."/>
            <person name="Ahn B.O."/>
            <person name="Rhee S.Y."/>
            <person name="Sohng J.K."/>
        </authorList>
    </citation>
    <scope>NUCLEOTIDE SEQUENCE</scope>
    <source>
        <tissue evidence="2">Leaf</tissue>
    </source>
</reference>
<feature type="region of interest" description="Disordered" evidence="1">
    <location>
        <begin position="1"/>
        <end position="57"/>
    </location>
</feature>
<organism evidence="2 3">
    <name type="scientific">Senna tora</name>
    <dbReference type="NCBI Taxonomy" id="362788"/>
    <lineage>
        <taxon>Eukaryota</taxon>
        <taxon>Viridiplantae</taxon>
        <taxon>Streptophyta</taxon>
        <taxon>Embryophyta</taxon>
        <taxon>Tracheophyta</taxon>
        <taxon>Spermatophyta</taxon>
        <taxon>Magnoliopsida</taxon>
        <taxon>eudicotyledons</taxon>
        <taxon>Gunneridae</taxon>
        <taxon>Pentapetalae</taxon>
        <taxon>rosids</taxon>
        <taxon>fabids</taxon>
        <taxon>Fabales</taxon>
        <taxon>Fabaceae</taxon>
        <taxon>Caesalpinioideae</taxon>
        <taxon>Cassia clade</taxon>
        <taxon>Senna</taxon>
    </lineage>
</organism>
<feature type="compositionally biased region" description="Basic and acidic residues" evidence="1">
    <location>
        <begin position="1"/>
        <end position="36"/>
    </location>
</feature>
<evidence type="ECO:0000313" key="2">
    <source>
        <dbReference type="EMBL" id="KAF7833682.1"/>
    </source>
</evidence>
<feature type="compositionally biased region" description="Acidic residues" evidence="1">
    <location>
        <begin position="37"/>
        <end position="48"/>
    </location>
</feature>
<dbReference type="EMBL" id="JAAIUW010000005">
    <property type="protein sequence ID" value="KAF7833682.1"/>
    <property type="molecule type" value="Genomic_DNA"/>
</dbReference>
<proteinExistence type="predicted"/>
<accession>A0A834WWT7</accession>
<name>A0A834WWT7_9FABA</name>
<protein>
    <submittedName>
        <fullName evidence="2">Uncharacterized protein</fullName>
    </submittedName>
</protein>
<dbReference type="AlphaFoldDB" id="A0A834WWT7"/>
<keyword evidence="3" id="KW-1185">Reference proteome</keyword>
<sequence length="77" mass="8648">MKDGLRRCDGMTDLKKLQRKTMEDTRRRSGDGREDSTENEVTEDDDEGSGGRNLTAARVEGWLTATMVGGSARVWER</sequence>
<comment type="caution">
    <text evidence="2">The sequence shown here is derived from an EMBL/GenBank/DDBJ whole genome shotgun (WGS) entry which is preliminary data.</text>
</comment>
<gene>
    <name evidence="2" type="ORF">G2W53_016015</name>
</gene>